<dbReference type="AlphaFoldDB" id="A0A835QPB0"/>
<accession>A0A835QPB0</accession>
<keyword evidence="3" id="KW-1185">Reference proteome</keyword>
<dbReference type="PANTHER" id="PTHR13060:SF0">
    <property type="entry name" value="PROTEIN ECDYSONELESS HOMOLOG"/>
    <property type="match status" value="1"/>
</dbReference>
<dbReference type="Proteomes" id="UP000639772">
    <property type="component" value="Chromosome 7"/>
</dbReference>
<dbReference type="GO" id="GO:0005634">
    <property type="term" value="C:nucleus"/>
    <property type="evidence" value="ECO:0007669"/>
    <property type="project" value="TreeGrafter"/>
</dbReference>
<dbReference type="PANTHER" id="PTHR13060">
    <property type="entry name" value="SGT1 PROTEIN HSGT1 SUPPRESSOR OF GCR2"/>
    <property type="match status" value="1"/>
</dbReference>
<dbReference type="EMBL" id="JADCNL010000007">
    <property type="protein sequence ID" value="KAG0473474.1"/>
    <property type="molecule type" value="Genomic_DNA"/>
</dbReference>
<gene>
    <name evidence="2" type="ORF">HPP92_014851</name>
    <name evidence="1" type="ORF">HPP92_015331</name>
</gene>
<comment type="caution">
    <text evidence="1">The sequence shown here is derived from an EMBL/GenBank/DDBJ whole genome shotgun (WGS) entry which is preliminary data.</text>
</comment>
<evidence type="ECO:0000313" key="2">
    <source>
        <dbReference type="EMBL" id="KAG0475165.1"/>
    </source>
</evidence>
<evidence type="ECO:0000313" key="1">
    <source>
        <dbReference type="EMBL" id="KAG0473474.1"/>
    </source>
</evidence>
<reference evidence="3 4" key="1">
    <citation type="journal article" date="2020" name="Nat. Food">
        <title>A phased Vanilla planifolia genome enables genetic improvement of flavour and production.</title>
        <authorList>
            <person name="Hasing T."/>
            <person name="Tang H."/>
            <person name="Brym M."/>
            <person name="Khazi F."/>
            <person name="Huang T."/>
            <person name="Chambers A.H."/>
        </authorList>
    </citation>
    <scope>NUCLEOTIDE SEQUENCE [LARGE SCALE GENOMIC DNA]</scope>
    <source>
        <tissue evidence="1">Leaf</tissue>
    </source>
</reference>
<dbReference type="InterPro" id="IPR010770">
    <property type="entry name" value="Ecd"/>
</dbReference>
<dbReference type="Proteomes" id="UP000636800">
    <property type="component" value="Chromosome 7"/>
</dbReference>
<sequence length="79" mass="8505">MTILLRFDLVEVDVIMTAVIEGTSKLAEDVDGELTPLDLDMNLVQSFLDSFTSQQGLPGPASNLLGLMGIKLPADRKDA</sequence>
<dbReference type="EMBL" id="JADCNM010000007">
    <property type="protein sequence ID" value="KAG0475165.1"/>
    <property type="molecule type" value="Genomic_DNA"/>
</dbReference>
<organism evidence="1 3">
    <name type="scientific">Vanilla planifolia</name>
    <name type="common">Vanilla</name>
    <dbReference type="NCBI Taxonomy" id="51239"/>
    <lineage>
        <taxon>Eukaryota</taxon>
        <taxon>Viridiplantae</taxon>
        <taxon>Streptophyta</taxon>
        <taxon>Embryophyta</taxon>
        <taxon>Tracheophyta</taxon>
        <taxon>Spermatophyta</taxon>
        <taxon>Magnoliopsida</taxon>
        <taxon>Liliopsida</taxon>
        <taxon>Asparagales</taxon>
        <taxon>Orchidaceae</taxon>
        <taxon>Vanilloideae</taxon>
        <taxon>Vanilleae</taxon>
        <taxon>Vanilla</taxon>
    </lineage>
</organism>
<evidence type="ECO:0000313" key="3">
    <source>
        <dbReference type="Proteomes" id="UP000636800"/>
    </source>
</evidence>
<name>A0A835QPB0_VANPL</name>
<evidence type="ECO:0000313" key="4">
    <source>
        <dbReference type="Proteomes" id="UP000639772"/>
    </source>
</evidence>
<proteinExistence type="predicted"/>
<dbReference type="OrthoDB" id="27237at2759"/>
<protein>
    <submittedName>
        <fullName evidence="1">Uncharacterized protein</fullName>
    </submittedName>
</protein>